<organism evidence="1 2">
    <name type="scientific">Candidatus Thiomargarita nelsonii</name>
    <dbReference type="NCBI Taxonomy" id="1003181"/>
    <lineage>
        <taxon>Bacteria</taxon>
        <taxon>Pseudomonadati</taxon>
        <taxon>Pseudomonadota</taxon>
        <taxon>Gammaproteobacteria</taxon>
        <taxon>Thiotrichales</taxon>
        <taxon>Thiotrichaceae</taxon>
        <taxon>Thiomargarita</taxon>
    </lineage>
</organism>
<protein>
    <submittedName>
        <fullName evidence="1">Uncharacterized protein</fullName>
    </submittedName>
</protein>
<reference evidence="1 2" key="1">
    <citation type="journal article" date="2016" name="Front. Microbiol.">
        <title>Single-Cell (Meta-)Genomics of a Dimorphic Candidatus Thiomargarita nelsonii Reveals Genomic Plasticity.</title>
        <authorList>
            <person name="Flood B.E."/>
            <person name="Fliss P."/>
            <person name="Jones D.S."/>
            <person name="Dick G.J."/>
            <person name="Jain S."/>
            <person name="Kaster A.K."/>
            <person name="Winkel M."/>
            <person name="Mussmann M."/>
            <person name="Bailey J."/>
        </authorList>
    </citation>
    <scope>NUCLEOTIDE SEQUENCE [LARGE SCALE GENOMIC DNA]</scope>
    <source>
        <strain evidence="1">Hydrate Ridge</strain>
    </source>
</reference>
<name>A0A4E0RKS4_9GAMM</name>
<evidence type="ECO:0000313" key="2">
    <source>
        <dbReference type="Proteomes" id="UP000030428"/>
    </source>
</evidence>
<dbReference type="EMBL" id="JSZA02000403">
    <property type="protein sequence ID" value="TGN99714.1"/>
    <property type="molecule type" value="Genomic_DNA"/>
</dbReference>
<dbReference type="AlphaFoldDB" id="A0A4E0RKS4"/>
<comment type="caution">
    <text evidence="1">The sequence shown here is derived from an EMBL/GenBank/DDBJ whole genome shotgun (WGS) entry which is preliminary data.</text>
</comment>
<dbReference type="Proteomes" id="UP000030428">
    <property type="component" value="Unassembled WGS sequence"/>
</dbReference>
<gene>
    <name evidence="1" type="ORF">PN36_34885</name>
</gene>
<keyword evidence="2" id="KW-1185">Reference proteome</keyword>
<evidence type="ECO:0000313" key="1">
    <source>
        <dbReference type="EMBL" id="TGN99714.1"/>
    </source>
</evidence>
<accession>A0A4E0RKS4</accession>
<sequence>MSQQTMTLEQTGIDLLARHLGTKGMRRIFQQLETGWGDYTIERHQWLGNKDVKTLAEEIIAKRMSEL</sequence>
<proteinExistence type="predicted"/>